<feature type="compositionally biased region" description="Low complexity" evidence="1">
    <location>
        <begin position="515"/>
        <end position="526"/>
    </location>
</feature>
<feature type="region of interest" description="Disordered" evidence="1">
    <location>
        <begin position="1"/>
        <end position="33"/>
    </location>
</feature>
<sequence>MDTHLNPQHCESQQATGARQPISTGSVNVSESEPFYKPESGFQVQSLYSARSIHGSAYSESPAAYLLSPNAGVPQRVCPRHPTVLSTQPTQPSQTPTHYLLSRNFRNLQFPLTNNRAMANSEQARESRRRVEEPYQMREGDIRGMAAQSVNNGYTRQARGDGPAPTIDFHAENAQLPARMAAMTLNGTGQPIFYGRGSGAVSELEGAPPQQNCPMRQELCSQTLKPILCPMAKFPDLLAMQHPYTYTNGTLGISSVSNNMRPKASQSSLPPAKRQARHAEAKEVQQTVSGLAQAKEWKGMSDQFITRPRPGYRAPFPTRSSSPALSTSSSSSSLSERSSVESASNSEDEAEQRRANRKAIPIYFEKPNPNQEKGPGQTICSIHQNKAPAKISSNITFPLQSNTYRSKEAQSPPDMEKTSGPQVLAPAPRAPASGLIVSVSPPSIKIVKSIPTPKVAASTPNPTTVAPAPAPNIAAPIKVPKGIAAPTTIQKIATPSVVLEGVAPSVVPKEAMPAAASRASSISPTPKGKTATPKLEALASVPKLGRNDATGWGIGKLFSRPTLERTPQENNRDYPSSSKMSQSKENKVEWWQMWKPSGIKETKNSKTAPSIPPPFPRNIMRPSKSEIWIEDIEKESSSDSEEVSERISNAGDWEIIEELEAYDQDERDWEAVKELDNDVAKRARDERTI</sequence>
<evidence type="ECO:0000313" key="3">
    <source>
        <dbReference type="Proteomes" id="UP001313282"/>
    </source>
</evidence>
<dbReference type="EMBL" id="JAVHNR010000006">
    <property type="protein sequence ID" value="KAK6339921.1"/>
    <property type="molecule type" value="Genomic_DNA"/>
</dbReference>
<name>A0AAN8RBP9_9PEZI</name>
<keyword evidence="3" id="KW-1185">Reference proteome</keyword>
<feature type="compositionally biased region" description="Basic and acidic residues" evidence="1">
    <location>
        <begin position="562"/>
        <end position="572"/>
    </location>
</feature>
<evidence type="ECO:0000256" key="1">
    <source>
        <dbReference type="SAM" id="MobiDB-lite"/>
    </source>
</evidence>
<accession>A0AAN8RBP9</accession>
<organism evidence="2 3">
    <name type="scientific">Orbilia javanica</name>
    <dbReference type="NCBI Taxonomy" id="47235"/>
    <lineage>
        <taxon>Eukaryota</taxon>
        <taxon>Fungi</taxon>
        <taxon>Dikarya</taxon>
        <taxon>Ascomycota</taxon>
        <taxon>Pezizomycotina</taxon>
        <taxon>Orbiliomycetes</taxon>
        <taxon>Orbiliales</taxon>
        <taxon>Orbiliaceae</taxon>
        <taxon>Orbilia</taxon>
    </lineage>
</organism>
<dbReference type="AlphaFoldDB" id="A0AAN8RBP9"/>
<proteinExistence type="predicted"/>
<evidence type="ECO:0000313" key="2">
    <source>
        <dbReference type="EMBL" id="KAK6339921.1"/>
    </source>
</evidence>
<protein>
    <submittedName>
        <fullName evidence="2">Uncharacterized protein</fullName>
    </submittedName>
</protein>
<feature type="compositionally biased region" description="Polar residues" evidence="1">
    <location>
        <begin position="1"/>
        <end position="31"/>
    </location>
</feature>
<comment type="caution">
    <text evidence="2">The sequence shown here is derived from an EMBL/GenBank/DDBJ whole genome shotgun (WGS) entry which is preliminary data.</text>
</comment>
<feature type="compositionally biased region" description="Low complexity" evidence="1">
    <location>
        <begin position="317"/>
        <end position="345"/>
    </location>
</feature>
<feature type="region of interest" description="Disordered" evidence="1">
    <location>
        <begin position="257"/>
        <end position="354"/>
    </location>
</feature>
<reference evidence="2 3" key="1">
    <citation type="submission" date="2019-10" db="EMBL/GenBank/DDBJ databases">
        <authorList>
            <person name="Palmer J.M."/>
        </authorList>
    </citation>
    <scope>NUCLEOTIDE SEQUENCE [LARGE SCALE GENOMIC DNA]</scope>
    <source>
        <strain evidence="2 3">TWF718</strain>
    </source>
</reference>
<feature type="region of interest" description="Disordered" evidence="1">
    <location>
        <begin position="515"/>
        <end position="534"/>
    </location>
</feature>
<feature type="region of interest" description="Disordered" evidence="1">
    <location>
        <begin position="559"/>
        <end position="624"/>
    </location>
</feature>
<gene>
    <name evidence="2" type="ORF">TWF718_009309</name>
</gene>
<feature type="compositionally biased region" description="Polar residues" evidence="1">
    <location>
        <begin position="257"/>
        <end position="269"/>
    </location>
</feature>
<dbReference type="Proteomes" id="UP001313282">
    <property type="component" value="Unassembled WGS sequence"/>
</dbReference>